<dbReference type="GO" id="GO:0009451">
    <property type="term" value="P:RNA modification"/>
    <property type="evidence" value="ECO:0007669"/>
    <property type="project" value="InterPro"/>
</dbReference>
<feature type="repeat" description="PPR" evidence="3">
    <location>
        <begin position="251"/>
        <end position="285"/>
    </location>
</feature>
<dbReference type="Pfam" id="PF14432">
    <property type="entry name" value="DYW_deaminase"/>
    <property type="match status" value="1"/>
</dbReference>
<proteinExistence type="inferred from homology"/>
<evidence type="ECO:0000313" key="5">
    <source>
        <dbReference type="EMBL" id="WOG90698.1"/>
    </source>
</evidence>
<dbReference type="FunFam" id="1.25.40.10:FF:000031">
    <property type="entry name" value="Pentatricopeptide repeat-containing protein mitochondrial"/>
    <property type="match status" value="1"/>
</dbReference>
<dbReference type="Proteomes" id="UP000077755">
    <property type="component" value="Chromosome 3"/>
</dbReference>
<evidence type="ECO:0000313" key="6">
    <source>
        <dbReference type="Proteomes" id="UP000077755"/>
    </source>
</evidence>
<dbReference type="InterPro" id="IPR046849">
    <property type="entry name" value="E2_motif"/>
</dbReference>
<feature type="repeat" description="PPR" evidence="3">
    <location>
        <begin position="560"/>
        <end position="595"/>
    </location>
</feature>
<dbReference type="PANTHER" id="PTHR24015:SF2034">
    <property type="entry name" value="PENTATRICOPEPTIDE REPEAT-CONTAINING PROTEIN-RELATED"/>
    <property type="match status" value="1"/>
</dbReference>
<dbReference type="PANTHER" id="PTHR24015">
    <property type="entry name" value="OS07G0578800 PROTEIN-RELATED"/>
    <property type="match status" value="1"/>
</dbReference>
<dbReference type="InterPro" id="IPR032867">
    <property type="entry name" value="DYW_dom"/>
</dbReference>
<dbReference type="AlphaFoldDB" id="A0AAF0WLZ3"/>
<dbReference type="FunFam" id="1.25.40.10:FF:000425">
    <property type="entry name" value="Pentatricopeptide repeat-containing protein At3g26540"/>
    <property type="match status" value="1"/>
</dbReference>
<dbReference type="EMBL" id="CP093345">
    <property type="protein sequence ID" value="WOG90698.1"/>
    <property type="molecule type" value="Genomic_DNA"/>
</dbReference>
<feature type="domain" description="DYW" evidence="4">
    <location>
        <begin position="981"/>
        <end position="1072"/>
    </location>
</feature>
<evidence type="ECO:0000259" key="4">
    <source>
        <dbReference type="Pfam" id="PF14432"/>
    </source>
</evidence>
<dbReference type="NCBIfam" id="TIGR00756">
    <property type="entry name" value="PPR"/>
    <property type="match status" value="5"/>
</dbReference>
<keyword evidence="6" id="KW-1185">Reference proteome</keyword>
<reference evidence="5" key="1">
    <citation type="journal article" date="2016" name="Nat. Genet.">
        <title>A high-quality carrot genome assembly provides new insights into carotenoid accumulation and asterid genome evolution.</title>
        <authorList>
            <person name="Iorizzo M."/>
            <person name="Ellison S."/>
            <person name="Senalik D."/>
            <person name="Zeng P."/>
            <person name="Satapoomin P."/>
            <person name="Huang J."/>
            <person name="Bowman M."/>
            <person name="Iovene M."/>
            <person name="Sanseverino W."/>
            <person name="Cavagnaro P."/>
            <person name="Yildiz M."/>
            <person name="Macko-Podgorni A."/>
            <person name="Moranska E."/>
            <person name="Grzebelus E."/>
            <person name="Grzebelus D."/>
            <person name="Ashrafi H."/>
            <person name="Zheng Z."/>
            <person name="Cheng S."/>
            <person name="Spooner D."/>
            <person name="Van Deynze A."/>
            <person name="Simon P."/>
        </authorList>
    </citation>
    <scope>NUCLEOTIDE SEQUENCE</scope>
    <source>
        <tissue evidence="5">Leaf</tissue>
    </source>
</reference>
<dbReference type="GO" id="GO:0008270">
    <property type="term" value="F:zinc ion binding"/>
    <property type="evidence" value="ECO:0007669"/>
    <property type="project" value="InterPro"/>
</dbReference>
<sequence>MLRGKIVSKHKAIRLCPSHTCSFINFTTSSTPFLQNSTSSLNLFSPYFTPIQNLVNQYKSPHAHLTLSPFSHKDHNFLDQTSQKFENLVFKCKNCCDIRGAKQLQSHVIKDGFFSDVFLSNSLINLYVKVGDLGSARLVFDEMSERNMVTWACLVSGYVQNELSEEAFAVFRGMVREGIVPNSYAIGSVLRGCYALGSRGVVPGLQIHGLVSKTVYAFDVVVCNVLISLYGGCMESPDYAFRVFGEICEKNSVSWNSIISVYSKRGDACSVFELSSDMQKEGSGFSEYTFGSLITAACSSVEYGLSLLKQILAKVERFGCLEDLYVGSALVSGFARFGLLDIAIEIFKQMGARNAVTLNGLMVGLVRQKRGEEAFYIFKEMNDLVEINSDSYVVLLSALAEFKLPDEGRSKGKMVHGYVIRTGLCDFKAEIGNGLINMYAKCDAIDDACSTFKLMRNKNSVTWNSLISALDQNECFEDAIISFHDMRRSTLIPSKFTLISALSSCASLGWMRMGEQIHCEGLKLGLDTDVSVSNALLSVYAECGCITECKKVFSFMPDHDQISWNSIIGAYSNNEGPISEIINHFKKMMQEGWSPNDITFINTLASVSSLTSCELGRQIHALVIKCALMNSTPIENAFLSFYGKCGAMVECENIFSGMFDRRDDMSWNSMISGYIHNGMLPNAMNLVRLMLQSGQKLDCFTFASVLSVCASVATLEHGMEVHACGIRSCMQSDVVIGSALVDMYSKCGRIDYASRFFELMPVRNIYSWNSMISGYARHGHGNKALDIFAKLKLHGPLPDPVTFVGVLSACSHVGLVDEAFKHFESMYKVYRLTPRMEHYSCMVDLLGRAGEFDKLEDFVNRMPMSPNDLIWRTVLGACSRANGRKNDLGRKASDMLMKLEPQNSANYVLLSNMYAFGGKWEDMERTRRDMSKAAIKKEAGCSWVTMKDGVHVFVAGDKLHPDKDAIYEKLRELQTKMKDAGYVPETKFALFDLDPENIEELLSYHSERLAVAFVLTRTSELPIRIMKNLRVCGDCHSAFKYISKIVCRQIILRDSSRFHHFVDGTCSCGDYW</sequence>
<evidence type="ECO:0000256" key="2">
    <source>
        <dbReference type="ARBA" id="ARBA00022737"/>
    </source>
</evidence>
<accession>A0AAF0WLZ3</accession>
<dbReference type="InterPro" id="IPR002885">
    <property type="entry name" value="PPR_rpt"/>
</dbReference>
<keyword evidence="2" id="KW-0677">Repeat</keyword>
<dbReference type="GO" id="GO:0003723">
    <property type="term" value="F:RNA binding"/>
    <property type="evidence" value="ECO:0007669"/>
    <property type="project" value="InterPro"/>
</dbReference>
<dbReference type="InterPro" id="IPR046960">
    <property type="entry name" value="PPR_At4g14850-like_plant"/>
</dbReference>
<feature type="repeat" description="PPR" evidence="3">
    <location>
        <begin position="147"/>
        <end position="181"/>
    </location>
</feature>
<evidence type="ECO:0000256" key="1">
    <source>
        <dbReference type="ARBA" id="ARBA00006643"/>
    </source>
</evidence>
<feature type="repeat" description="PPR" evidence="3">
    <location>
        <begin position="764"/>
        <end position="798"/>
    </location>
</feature>
<dbReference type="FunFam" id="1.25.40.10:FF:000196">
    <property type="entry name" value="Pentatricopeptide repeat-containing protein At4g14850"/>
    <property type="match status" value="1"/>
</dbReference>
<reference evidence="5" key="2">
    <citation type="submission" date="2022-03" db="EMBL/GenBank/DDBJ databases">
        <title>Draft title - Genomic analysis of global carrot germplasm unveils the trajectory of domestication and the origin of high carotenoid orange carrot.</title>
        <authorList>
            <person name="Iorizzo M."/>
            <person name="Ellison S."/>
            <person name="Senalik D."/>
            <person name="Macko-Podgorni A."/>
            <person name="Grzebelus D."/>
            <person name="Bostan H."/>
            <person name="Rolling W."/>
            <person name="Curaba J."/>
            <person name="Simon P."/>
        </authorList>
    </citation>
    <scope>NUCLEOTIDE SEQUENCE</scope>
    <source>
        <tissue evidence="5">Leaf</tissue>
    </source>
</reference>
<evidence type="ECO:0000256" key="3">
    <source>
        <dbReference type="PROSITE-ProRule" id="PRU00708"/>
    </source>
</evidence>
<feature type="repeat" description="PPR" evidence="3">
    <location>
        <begin position="459"/>
        <end position="493"/>
    </location>
</feature>
<organism evidence="5 6">
    <name type="scientific">Daucus carota subsp. sativus</name>
    <name type="common">Carrot</name>
    <dbReference type="NCBI Taxonomy" id="79200"/>
    <lineage>
        <taxon>Eukaryota</taxon>
        <taxon>Viridiplantae</taxon>
        <taxon>Streptophyta</taxon>
        <taxon>Embryophyta</taxon>
        <taxon>Tracheophyta</taxon>
        <taxon>Spermatophyta</taxon>
        <taxon>Magnoliopsida</taxon>
        <taxon>eudicotyledons</taxon>
        <taxon>Gunneridae</taxon>
        <taxon>Pentapetalae</taxon>
        <taxon>asterids</taxon>
        <taxon>campanulids</taxon>
        <taxon>Apiales</taxon>
        <taxon>Apiaceae</taxon>
        <taxon>Apioideae</taxon>
        <taxon>Scandiceae</taxon>
        <taxon>Daucinae</taxon>
        <taxon>Daucus</taxon>
        <taxon>Daucus sect. Daucus</taxon>
    </lineage>
</organism>
<dbReference type="Gene3D" id="1.25.40.10">
    <property type="entry name" value="Tetratricopeptide repeat domain"/>
    <property type="match status" value="7"/>
</dbReference>
<dbReference type="Pfam" id="PF13041">
    <property type="entry name" value="PPR_2"/>
    <property type="match status" value="4"/>
</dbReference>
<dbReference type="PROSITE" id="PS51375">
    <property type="entry name" value="PPR"/>
    <property type="match status" value="7"/>
</dbReference>
<gene>
    <name evidence="5" type="ORF">DCAR_0309942</name>
</gene>
<feature type="repeat" description="PPR" evidence="3">
    <location>
        <begin position="663"/>
        <end position="697"/>
    </location>
</feature>
<dbReference type="Pfam" id="PF20431">
    <property type="entry name" value="E_motif"/>
    <property type="match status" value="1"/>
</dbReference>
<dbReference type="KEGG" id="dcr:108211053"/>
<dbReference type="FunFam" id="1.25.40.10:FF:000366">
    <property type="entry name" value="Pentatricopeptide (PPR) repeat-containing protein"/>
    <property type="match status" value="1"/>
</dbReference>
<dbReference type="InterPro" id="IPR046848">
    <property type="entry name" value="E_motif"/>
</dbReference>
<protein>
    <recommendedName>
        <fullName evidence="4">DYW domain-containing protein</fullName>
    </recommendedName>
</protein>
<name>A0AAF0WLZ3_DAUCS</name>
<dbReference type="Pfam" id="PF20430">
    <property type="entry name" value="Eplus_motif"/>
    <property type="match status" value="1"/>
</dbReference>
<comment type="similarity">
    <text evidence="1">Belongs to the PPR family. PCMP-H subfamily.</text>
</comment>
<dbReference type="FunFam" id="1.25.40.10:FF:000381">
    <property type="entry name" value="Pentatricopeptide repeat-containing protein"/>
    <property type="match status" value="1"/>
</dbReference>
<dbReference type="Pfam" id="PF01535">
    <property type="entry name" value="PPR"/>
    <property type="match status" value="6"/>
</dbReference>
<feature type="repeat" description="PPR" evidence="3">
    <location>
        <begin position="116"/>
        <end position="146"/>
    </location>
</feature>
<dbReference type="InterPro" id="IPR011990">
    <property type="entry name" value="TPR-like_helical_dom_sf"/>
</dbReference>